<keyword evidence="1" id="KW-0472">Membrane</keyword>
<dbReference type="Pfam" id="PF03708">
    <property type="entry name" value="Avian_gp85"/>
    <property type="match status" value="1"/>
</dbReference>
<dbReference type="PANTHER" id="PTHR10424">
    <property type="entry name" value="VIRAL ENVELOPE PROTEIN"/>
    <property type="match status" value="1"/>
</dbReference>
<dbReference type="InterPro" id="IPR005166">
    <property type="entry name" value="RSV_p95_env"/>
</dbReference>
<dbReference type="AlphaFoldDB" id="A0A7L3NK69"/>
<evidence type="ECO:0000256" key="1">
    <source>
        <dbReference type="SAM" id="Phobius"/>
    </source>
</evidence>
<feature type="non-terminal residue" evidence="2">
    <location>
        <position position="228"/>
    </location>
</feature>
<feature type="non-terminal residue" evidence="2">
    <location>
        <position position="1"/>
    </location>
</feature>
<accession>A0A7L3NK69</accession>
<dbReference type="Proteomes" id="UP000579904">
    <property type="component" value="Unassembled WGS sequence"/>
</dbReference>
<comment type="caution">
    <text evidence="2">The sequence shown here is derived from an EMBL/GenBank/DDBJ whole genome shotgun (WGS) entry which is preliminary data.</text>
</comment>
<dbReference type="InterPro" id="IPR018154">
    <property type="entry name" value="TLV/ENV_coat_polyprotein"/>
</dbReference>
<evidence type="ECO:0000313" key="3">
    <source>
        <dbReference type="Proteomes" id="UP000579904"/>
    </source>
</evidence>
<keyword evidence="1" id="KW-1133">Transmembrane helix</keyword>
<keyword evidence="1" id="KW-0812">Transmembrane</keyword>
<feature type="transmembrane region" description="Helical" evidence="1">
    <location>
        <begin position="210"/>
        <end position="227"/>
    </location>
</feature>
<dbReference type="OrthoDB" id="9838443at2759"/>
<reference evidence="2 3" key="1">
    <citation type="submission" date="2019-09" db="EMBL/GenBank/DDBJ databases">
        <title>Bird 10,000 Genomes (B10K) Project - Family phase.</title>
        <authorList>
            <person name="Zhang G."/>
        </authorList>
    </citation>
    <scope>NUCLEOTIDE SEQUENCE [LARGE SCALE GENOMIC DNA]</scope>
    <source>
        <strain evidence="2">OUT-0002</strain>
    </source>
</reference>
<dbReference type="Gene3D" id="1.10.287.210">
    <property type="match status" value="1"/>
</dbReference>
<dbReference type="EMBL" id="VZUB01016521">
    <property type="protein sequence ID" value="NXU76978.1"/>
    <property type="molecule type" value="Genomic_DNA"/>
</dbReference>
<dbReference type="SUPFAM" id="SSF58069">
    <property type="entry name" value="Virus ectodomain"/>
    <property type="match status" value="1"/>
</dbReference>
<organism evidence="2 3">
    <name type="scientific">Oreotrochilus melanogaster</name>
    <dbReference type="NCBI Taxonomy" id="689266"/>
    <lineage>
        <taxon>Eukaryota</taxon>
        <taxon>Metazoa</taxon>
        <taxon>Chordata</taxon>
        <taxon>Craniata</taxon>
        <taxon>Vertebrata</taxon>
        <taxon>Euteleostomi</taxon>
        <taxon>Archelosauria</taxon>
        <taxon>Archosauria</taxon>
        <taxon>Dinosauria</taxon>
        <taxon>Saurischia</taxon>
        <taxon>Theropoda</taxon>
        <taxon>Coelurosauria</taxon>
        <taxon>Aves</taxon>
        <taxon>Neognathae</taxon>
        <taxon>Neoaves</taxon>
        <taxon>Strisores</taxon>
        <taxon>Apodiformes</taxon>
        <taxon>Trochilidae</taxon>
        <taxon>Oreotrochilus</taxon>
    </lineage>
</organism>
<dbReference type="Pfam" id="PF00429">
    <property type="entry name" value="TLV_coat"/>
    <property type="match status" value="1"/>
</dbReference>
<dbReference type="PANTHER" id="PTHR10424:SF8">
    <property type="entry name" value="ENDOGENOUS RETROVIRUS GROUP PABLB MEMBER 1 ENV POLYPROTEIN"/>
    <property type="match status" value="1"/>
</dbReference>
<gene>
    <name evidence="2" type="primary">Ervpablb1</name>
    <name evidence="2" type="ORF">OREMEL_R13956</name>
</gene>
<evidence type="ECO:0000313" key="2">
    <source>
        <dbReference type="EMBL" id="NXU76978.1"/>
    </source>
</evidence>
<proteinExistence type="predicted"/>
<name>A0A7L3NK69_9AVES</name>
<sequence>IWVNDTAKALPSGVFLICGDRAWQGIPRNAVGGPCYLGSLTLFAPRYADLRKLRKPKDGVRGKRSIGLTPQCNDNVELLSDAARTALAIFIPGAAAGNTLRELAKLACWTEKQANITTQILNDLLMDQNNLRHALLQNRAAVDFLLLAHGRGCEDFDGMCCMNLKDHSQSIHLKIQQLVDHTKKIKQDVGFFGLDGLSDWFGVTGWVKSLLKSWFLLLLLLLLVIMIV</sequence>
<protein>
    <submittedName>
        <fullName evidence="2">ERB1 protein</fullName>
    </submittedName>
</protein>
<keyword evidence="3" id="KW-1185">Reference proteome</keyword>